<gene>
    <name evidence="6" type="ORF">A9A59_1366</name>
</gene>
<protein>
    <submittedName>
        <fullName evidence="6">UDP-N-acetyl-D-mannosaminuronic acid dehydrogenase</fullName>
    </submittedName>
</protein>
<evidence type="ECO:0000256" key="4">
    <source>
        <dbReference type="PIRNR" id="PIRNR000124"/>
    </source>
</evidence>
<dbReference type="AlphaFoldDB" id="A0A2A9HGM0"/>
<dbReference type="InterPro" id="IPR001732">
    <property type="entry name" value="UDP-Glc/GDP-Man_DH_N"/>
</dbReference>
<dbReference type="InterPro" id="IPR017476">
    <property type="entry name" value="UDP-Glc/GDP-Man"/>
</dbReference>
<dbReference type="PIRSF" id="PIRSF000124">
    <property type="entry name" value="UDPglc_GDPman_dh"/>
    <property type="match status" value="1"/>
</dbReference>
<evidence type="ECO:0000256" key="2">
    <source>
        <dbReference type="ARBA" id="ARBA00023002"/>
    </source>
</evidence>
<evidence type="ECO:0000256" key="3">
    <source>
        <dbReference type="ARBA" id="ARBA00023027"/>
    </source>
</evidence>
<evidence type="ECO:0000313" key="7">
    <source>
        <dbReference type="Proteomes" id="UP000223071"/>
    </source>
</evidence>
<dbReference type="PANTHER" id="PTHR43491">
    <property type="entry name" value="UDP-N-ACETYL-D-MANNOSAMINE DEHYDROGENASE"/>
    <property type="match status" value="1"/>
</dbReference>
<evidence type="ECO:0000256" key="1">
    <source>
        <dbReference type="ARBA" id="ARBA00006601"/>
    </source>
</evidence>
<dbReference type="PANTHER" id="PTHR43491:SF2">
    <property type="entry name" value="UDP-N-ACETYL-D-MANNOSAMINE DEHYDROGENASE"/>
    <property type="match status" value="1"/>
</dbReference>
<proteinExistence type="inferred from homology"/>
<evidence type="ECO:0000313" key="6">
    <source>
        <dbReference type="EMBL" id="PFG74155.1"/>
    </source>
</evidence>
<dbReference type="SUPFAM" id="SSF48179">
    <property type="entry name" value="6-phosphogluconate dehydrogenase C-terminal domain-like"/>
    <property type="match status" value="1"/>
</dbReference>
<dbReference type="SUPFAM" id="SSF52413">
    <property type="entry name" value="UDP-glucose/GDP-mannose dehydrogenase C-terminal domain"/>
    <property type="match status" value="1"/>
</dbReference>
<dbReference type="Pfam" id="PF03721">
    <property type="entry name" value="UDPG_MGDP_dh_N"/>
    <property type="match status" value="1"/>
</dbReference>
<dbReference type="GO" id="GO:0016616">
    <property type="term" value="F:oxidoreductase activity, acting on the CH-OH group of donors, NAD or NADP as acceptor"/>
    <property type="evidence" value="ECO:0007669"/>
    <property type="project" value="InterPro"/>
</dbReference>
<dbReference type="Pfam" id="PF00984">
    <property type="entry name" value="UDPG_MGDP_dh"/>
    <property type="match status" value="1"/>
</dbReference>
<dbReference type="NCBIfam" id="TIGR03026">
    <property type="entry name" value="NDP-sugDHase"/>
    <property type="match status" value="1"/>
</dbReference>
<sequence length="425" mass="44883">MNVAVVGIGRIGLPLAVTIASRGHRVTGCDIDAAHVERVNRAENPLPDEAGLRELLARTIADRSFRATTDTAAGVADADVVLFAVRVDVDADGRADLSHLLAAVDTAAPALRPGALCIFDTTLPVGTTRRILAPRLEAGGRRLGQDLHVAFSPERLLMGRVIEDLTKYPKVVGGVDPEGGRLAAEFYRQTFGGEVLLLSSAEAAELSKLAEGAYRDLNIALANELAMVADVHGLDIAEVIRAANSQPYSHIHVPGTGVGGHCIPVYPRFLMQGEGPSALSALGRAVNDAMPGYVVRRLAALLGGLEGRRVLVLGLTFRPDVAVTFHTNAVDLRRELEALGAAVEGHDPLLSPEGIASLGFRRAAEPLRGYDAAIVHSYHRAYAGLEWAQVAPVIVDARNALDRSAIEAAGVRYLGVGRPPTPAAR</sequence>
<keyword evidence="7" id="KW-1185">Reference proteome</keyword>
<dbReference type="GO" id="GO:0051287">
    <property type="term" value="F:NAD binding"/>
    <property type="evidence" value="ECO:0007669"/>
    <property type="project" value="InterPro"/>
</dbReference>
<dbReference type="SMART" id="SM00984">
    <property type="entry name" value="UDPG_MGDP_dh_C"/>
    <property type="match status" value="1"/>
</dbReference>
<dbReference type="RefSeq" id="WP_098503562.1">
    <property type="nucleotide sequence ID" value="NZ_PDJQ01000001.1"/>
</dbReference>
<dbReference type="Proteomes" id="UP000223071">
    <property type="component" value="Unassembled WGS sequence"/>
</dbReference>
<feature type="domain" description="UDP-glucose/GDP-mannose dehydrogenase C-terminal" evidence="5">
    <location>
        <begin position="311"/>
        <end position="403"/>
    </location>
</feature>
<comment type="caution">
    <text evidence="6">The sequence shown here is derived from an EMBL/GenBank/DDBJ whole genome shotgun (WGS) entry which is preliminary data.</text>
</comment>
<dbReference type="InterPro" id="IPR028359">
    <property type="entry name" value="UDP_ManNAc/GlcNAc_DH"/>
</dbReference>
<dbReference type="InterPro" id="IPR014027">
    <property type="entry name" value="UDP-Glc/GDP-Man_DH_C"/>
</dbReference>
<dbReference type="InterPro" id="IPR014026">
    <property type="entry name" value="UDP-Glc/GDP-Man_DH_dimer"/>
</dbReference>
<dbReference type="InterPro" id="IPR036220">
    <property type="entry name" value="UDP-Glc/GDP-Man_DH_C_sf"/>
</dbReference>
<dbReference type="SUPFAM" id="SSF51735">
    <property type="entry name" value="NAD(P)-binding Rossmann-fold domains"/>
    <property type="match status" value="1"/>
</dbReference>
<dbReference type="GO" id="GO:0000271">
    <property type="term" value="P:polysaccharide biosynthetic process"/>
    <property type="evidence" value="ECO:0007669"/>
    <property type="project" value="InterPro"/>
</dbReference>
<name>A0A2A9HGM0_TEPT2</name>
<dbReference type="GO" id="GO:0016628">
    <property type="term" value="F:oxidoreductase activity, acting on the CH-CH group of donors, NAD or NADP as acceptor"/>
    <property type="evidence" value="ECO:0007669"/>
    <property type="project" value="InterPro"/>
</dbReference>
<keyword evidence="3" id="KW-0520">NAD</keyword>
<keyword evidence="2" id="KW-0560">Oxidoreductase</keyword>
<dbReference type="Gene3D" id="3.40.50.720">
    <property type="entry name" value="NAD(P)-binding Rossmann-like Domain"/>
    <property type="match status" value="2"/>
</dbReference>
<comment type="similarity">
    <text evidence="1 4">Belongs to the UDP-glucose/GDP-mannose dehydrogenase family.</text>
</comment>
<dbReference type="EMBL" id="PDJQ01000001">
    <property type="protein sequence ID" value="PFG74155.1"/>
    <property type="molecule type" value="Genomic_DNA"/>
</dbReference>
<evidence type="ECO:0000259" key="5">
    <source>
        <dbReference type="SMART" id="SM00984"/>
    </source>
</evidence>
<dbReference type="InterPro" id="IPR008927">
    <property type="entry name" value="6-PGluconate_DH-like_C_sf"/>
</dbReference>
<reference evidence="6 7" key="1">
    <citation type="submission" date="2017-09" db="EMBL/GenBank/DDBJ databases">
        <title>Sequencing the genomes of two abundant thermophiles in Great Basin hot springs: Thermocrinis jamiesonii and novel Chloroflexi Thermoflexus hugenholtzii.</title>
        <authorList>
            <person name="Hedlund B."/>
        </authorList>
    </citation>
    <scope>NUCLEOTIDE SEQUENCE [LARGE SCALE GENOMIC DNA]</scope>
    <source>
        <strain evidence="6 7">G233</strain>
    </source>
</reference>
<organism evidence="6 7">
    <name type="scientific">Tepidiforma thermophila (strain KCTC 52669 / CGMCC 1.13589 / G233)</name>
    <dbReference type="NCBI Taxonomy" id="2761530"/>
    <lineage>
        <taxon>Bacteria</taxon>
        <taxon>Bacillati</taxon>
        <taxon>Chloroflexota</taxon>
        <taxon>Tepidiformia</taxon>
        <taxon>Tepidiformales</taxon>
        <taxon>Tepidiformaceae</taxon>
        <taxon>Tepidiforma</taxon>
    </lineage>
</organism>
<dbReference type="Pfam" id="PF03720">
    <property type="entry name" value="UDPG_MGDP_dh_C"/>
    <property type="match status" value="1"/>
</dbReference>
<accession>A0A2A9HGM0</accession>
<dbReference type="InterPro" id="IPR036291">
    <property type="entry name" value="NAD(P)-bd_dom_sf"/>
</dbReference>
<dbReference type="PIRSF" id="PIRSF500136">
    <property type="entry name" value="UDP_ManNAc_DH"/>
    <property type="match status" value="1"/>
</dbReference>